<accession>A0A4Q5MUX4</accession>
<comment type="caution">
    <text evidence="1">The sequence shown here is derived from an EMBL/GenBank/DDBJ whole genome shotgun (WGS) entry which is preliminary data.</text>
</comment>
<gene>
    <name evidence="1" type="ORF">EUA98_19555</name>
</gene>
<evidence type="ECO:0000313" key="1">
    <source>
        <dbReference type="EMBL" id="RYV49300.1"/>
    </source>
</evidence>
<reference evidence="1 2" key="1">
    <citation type="submission" date="2019-01" db="EMBL/GenBank/DDBJ databases">
        <title>Novel species of Cellulomonas.</title>
        <authorList>
            <person name="Liu Q."/>
            <person name="Xin Y.-H."/>
        </authorList>
    </citation>
    <scope>NUCLEOTIDE SEQUENCE [LARGE SCALE GENOMIC DNA]</scope>
    <source>
        <strain evidence="1 2">HLT2-17</strain>
    </source>
</reference>
<name>A0A4Q5MUX4_9MICO</name>
<protein>
    <submittedName>
        <fullName evidence="1">Uncharacterized protein</fullName>
    </submittedName>
</protein>
<dbReference type="Proteomes" id="UP000293764">
    <property type="component" value="Unassembled WGS sequence"/>
</dbReference>
<dbReference type="AlphaFoldDB" id="A0A4Q5MUX4"/>
<organism evidence="1 2">
    <name type="scientific">Pengzhenrongella frigida</name>
    <dbReference type="NCBI Taxonomy" id="1259133"/>
    <lineage>
        <taxon>Bacteria</taxon>
        <taxon>Bacillati</taxon>
        <taxon>Actinomycetota</taxon>
        <taxon>Actinomycetes</taxon>
        <taxon>Micrococcales</taxon>
        <taxon>Pengzhenrongella</taxon>
    </lineage>
</organism>
<feature type="non-terminal residue" evidence="1">
    <location>
        <position position="1"/>
    </location>
</feature>
<evidence type="ECO:0000313" key="2">
    <source>
        <dbReference type="Proteomes" id="UP000293764"/>
    </source>
</evidence>
<dbReference type="EMBL" id="SDWW01000113">
    <property type="protein sequence ID" value="RYV49300.1"/>
    <property type="molecule type" value="Genomic_DNA"/>
</dbReference>
<proteinExistence type="predicted"/>
<keyword evidence="2" id="KW-1185">Reference proteome</keyword>
<sequence length="63" mass="6795">SIIGRPRPLPSDRRAHPGYTLICEEPTKPTIGRPPLVLTEPKCPACPASAASRSECDLSTARR</sequence>